<feature type="compositionally biased region" description="Basic residues" evidence="2">
    <location>
        <begin position="93"/>
        <end position="102"/>
    </location>
</feature>
<evidence type="ECO:0000313" key="5">
    <source>
        <dbReference type="Proteomes" id="UP001437460"/>
    </source>
</evidence>
<feature type="region of interest" description="Disordered" evidence="2">
    <location>
        <begin position="86"/>
        <end position="113"/>
    </location>
</feature>
<feature type="compositionally biased region" description="Basic and acidic residues" evidence="2">
    <location>
        <begin position="103"/>
        <end position="113"/>
    </location>
</feature>
<evidence type="ECO:0000256" key="1">
    <source>
        <dbReference type="SAM" id="Coils"/>
    </source>
</evidence>
<dbReference type="EMBL" id="JBBMFJ010000026">
    <property type="protein sequence ID" value="MEQ2563836.1"/>
    <property type="molecule type" value="Genomic_DNA"/>
</dbReference>
<proteinExistence type="predicted"/>
<keyword evidence="5" id="KW-1185">Reference proteome</keyword>
<organism evidence="4 5">
    <name type="scientific">Ventrimonas faecis</name>
    <dbReference type="NCBI Taxonomy" id="3133170"/>
    <lineage>
        <taxon>Bacteria</taxon>
        <taxon>Bacillati</taxon>
        <taxon>Bacillota</taxon>
        <taxon>Clostridia</taxon>
        <taxon>Lachnospirales</taxon>
        <taxon>Lachnospiraceae</taxon>
        <taxon>Ventrimonas</taxon>
    </lineage>
</organism>
<feature type="domain" description="Transposase TnpC homeodomain" evidence="3">
    <location>
        <begin position="39"/>
        <end position="106"/>
    </location>
</feature>
<dbReference type="Pfam" id="PF13007">
    <property type="entry name" value="LZ_Tnp_IS66"/>
    <property type="match status" value="1"/>
</dbReference>
<evidence type="ECO:0000259" key="3">
    <source>
        <dbReference type="Pfam" id="PF13007"/>
    </source>
</evidence>
<accession>A0ABV1HP35</accession>
<gene>
    <name evidence="4" type="ORF">WMO41_11805</name>
</gene>
<reference evidence="4 5" key="1">
    <citation type="submission" date="2024-03" db="EMBL/GenBank/DDBJ databases">
        <title>Human intestinal bacterial collection.</title>
        <authorList>
            <person name="Pauvert C."/>
            <person name="Hitch T.C.A."/>
            <person name="Clavel T."/>
        </authorList>
    </citation>
    <scope>NUCLEOTIDE SEQUENCE [LARGE SCALE GENOMIC DNA]</scope>
    <source>
        <strain evidence="4 5">CLA-AP-H27</strain>
    </source>
</reference>
<dbReference type="Proteomes" id="UP001437460">
    <property type="component" value="Unassembled WGS sequence"/>
</dbReference>
<protein>
    <submittedName>
        <fullName evidence="4">Transposase</fullName>
    </submittedName>
</protein>
<evidence type="ECO:0000313" key="4">
    <source>
        <dbReference type="EMBL" id="MEQ2563836.1"/>
    </source>
</evidence>
<evidence type="ECO:0000256" key="2">
    <source>
        <dbReference type="SAM" id="MobiDB-lite"/>
    </source>
</evidence>
<dbReference type="InterPro" id="IPR024463">
    <property type="entry name" value="Transposase_TnpC_homeodom"/>
</dbReference>
<dbReference type="RefSeq" id="WP_349229914.1">
    <property type="nucleotide sequence ID" value="NZ_JBBMFJ010000026.1"/>
</dbReference>
<sequence length="205" mass="24310">MCKKFTPDERNKMDHETKNDVIYQMQDRIDWLEQNYENLVEQVRLANQQRFGRHTEKLDDIAGQLSFFNEAEANYDEKVKEPTVEEVIDSTRKMPRKPKKKGQREEEREEDLKDFSQEVIPHDILEQELNEAFGEGNWKSMPDEIFWQLRFEPAKWTAEKHIIKVYVGTDGAHQDEFLRGDHPKRCSGEVLQLLLLKPQSSMPSM</sequence>
<feature type="coiled-coil region" evidence="1">
    <location>
        <begin position="22"/>
        <end position="49"/>
    </location>
</feature>
<name>A0ABV1HP35_9FIRM</name>
<keyword evidence="1" id="KW-0175">Coiled coil</keyword>
<comment type="caution">
    <text evidence="4">The sequence shown here is derived from an EMBL/GenBank/DDBJ whole genome shotgun (WGS) entry which is preliminary data.</text>
</comment>